<name>A0ABW4GGH2_9ACTN</name>
<dbReference type="EMBL" id="JBHUCM010000028">
    <property type="protein sequence ID" value="MFD1541504.1"/>
    <property type="molecule type" value="Genomic_DNA"/>
</dbReference>
<sequence>MQQVRVTDLKDLGFLDNLPNLRAAYLAGPGDLDLAALRAVPVETLELKLRSVDLTPLAGHAELRSLTLISKDSVDLAPLRAIPHLWALDVSAASVADIDVIAELPRLRYLEARQDQWYELWQRDDLPPFSAVGVHPGPPRRDWPGRACWKTVQGRPPQRHTGRYTTG</sequence>
<organism evidence="1 2">
    <name type="scientific">Nonomuraea guangzhouensis</name>
    <dbReference type="NCBI Taxonomy" id="1291555"/>
    <lineage>
        <taxon>Bacteria</taxon>
        <taxon>Bacillati</taxon>
        <taxon>Actinomycetota</taxon>
        <taxon>Actinomycetes</taxon>
        <taxon>Streptosporangiales</taxon>
        <taxon>Streptosporangiaceae</taxon>
        <taxon>Nonomuraea</taxon>
    </lineage>
</organism>
<evidence type="ECO:0000313" key="2">
    <source>
        <dbReference type="Proteomes" id="UP001597097"/>
    </source>
</evidence>
<accession>A0ABW4GGH2</accession>
<dbReference type="Proteomes" id="UP001597097">
    <property type="component" value="Unassembled WGS sequence"/>
</dbReference>
<gene>
    <name evidence="1" type="ORF">ACFSJ0_30925</name>
</gene>
<evidence type="ECO:0008006" key="3">
    <source>
        <dbReference type="Google" id="ProtNLM"/>
    </source>
</evidence>
<proteinExistence type="predicted"/>
<reference evidence="2" key="1">
    <citation type="journal article" date="2019" name="Int. J. Syst. Evol. Microbiol.">
        <title>The Global Catalogue of Microorganisms (GCM) 10K type strain sequencing project: providing services to taxonomists for standard genome sequencing and annotation.</title>
        <authorList>
            <consortium name="The Broad Institute Genomics Platform"/>
            <consortium name="The Broad Institute Genome Sequencing Center for Infectious Disease"/>
            <person name="Wu L."/>
            <person name="Ma J."/>
        </authorList>
    </citation>
    <scope>NUCLEOTIDE SEQUENCE [LARGE SCALE GENOMIC DNA]</scope>
    <source>
        <strain evidence="2">CGMCC 1.15399</strain>
    </source>
</reference>
<protein>
    <recommendedName>
        <fullName evidence="3">Leucine-rich repeat domain-containing protein</fullName>
    </recommendedName>
</protein>
<dbReference type="RefSeq" id="WP_219539407.1">
    <property type="nucleotide sequence ID" value="NZ_JAHKRM010000061.1"/>
</dbReference>
<evidence type="ECO:0000313" key="1">
    <source>
        <dbReference type="EMBL" id="MFD1541504.1"/>
    </source>
</evidence>
<keyword evidence="2" id="KW-1185">Reference proteome</keyword>
<comment type="caution">
    <text evidence="1">The sequence shown here is derived from an EMBL/GenBank/DDBJ whole genome shotgun (WGS) entry which is preliminary data.</text>
</comment>